<reference evidence="1" key="1">
    <citation type="submission" date="2020-06" db="EMBL/GenBank/DDBJ databases">
        <authorList>
            <consortium name="Plant Systems Biology data submission"/>
        </authorList>
    </citation>
    <scope>NUCLEOTIDE SEQUENCE</scope>
    <source>
        <strain evidence="1">D6</strain>
    </source>
</reference>
<evidence type="ECO:0000313" key="2">
    <source>
        <dbReference type="Proteomes" id="UP001153069"/>
    </source>
</evidence>
<dbReference type="Gene3D" id="3.30.870.10">
    <property type="entry name" value="Endonuclease Chain A"/>
    <property type="match status" value="1"/>
</dbReference>
<evidence type="ECO:0000313" key="1">
    <source>
        <dbReference type="EMBL" id="CAB9529696.1"/>
    </source>
</evidence>
<accession>A0A9N8F1U4</accession>
<keyword evidence="2" id="KW-1185">Reference proteome</keyword>
<dbReference type="Proteomes" id="UP001153069">
    <property type="component" value="Unassembled WGS sequence"/>
</dbReference>
<name>A0A9N8F1U4_9STRA</name>
<dbReference type="SUPFAM" id="SSF56024">
    <property type="entry name" value="Phospholipase D/nuclease"/>
    <property type="match status" value="1"/>
</dbReference>
<proteinExistence type="predicted"/>
<sequence>MVATTTQYDYSIEDAKDDTGVDDKDIVGDDDEVWHYLYNIPEANSGYGWFDNEMALLCQSIDLNSRKFTNSPRPYDKRPADVPAQHPIRAVAKVLDLAPPDSTIRIYCYALSDPFALDLFTHHGGDKTVKIIMQPCDRSVGRIKEFLKRLERVNSYDVFYSRVQLRIADTTQRGCTRYSSMHDKRLMTNKNCLVGSYNMTPVARCANWEAMALTETTQQEIDGFDALWETLRGREIENVYPSFYPDTFRVPKRRRES</sequence>
<comment type="caution">
    <text evidence="1">The sequence shown here is derived from an EMBL/GenBank/DDBJ whole genome shotgun (WGS) entry which is preliminary data.</text>
</comment>
<dbReference type="EMBL" id="CAICTM010002589">
    <property type="protein sequence ID" value="CAB9529696.1"/>
    <property type="molecule type" value="Genomic_DNA"/>
</dbReference>
<protein>
    <submittedName>
        <fullName evidence="1">Uncharacterized protein</fullName>
    </submittedName>
</protein>
<dbReference type="AlphaFoldDB" id="A0A9N8F1U4"/>
<organism evidence="1 2">
    <name type="scientific">Seminavis robusta</name>
    <dbReference type="NCBI Taxonomy" id="568900"/>
    <lineage>
        <taxon>Eukaryota</taxon>
        <taxon>Sar</taxon>
        <taxon>Stramenopiles</taxon>
        <taxon>Ochrophyta</taxon>
        <taxon>Bacillariophyta</taxon>
        <taxon>Bacillariophyceae</taxon>
        <taxon>Bacillariophycidae</taxon>
        <taxon>Naviculales</taxon>
        <taxon>Naviculaceae</taxon>
        <taxon>Seminavis</taxon>
    </lineage>
</organism>
<gene>
    <name evidence="1" type="ORF">SEMRO_2591_G332050.1</name>
</gene>